<dbReference type="SMART" id="SM00591">
    <property type="entry name" value="RWD"/>
    <property type="match status" value="1"/>
</dbReference>
<reference evidence="15" key="1">
    <citation type="submission" date="2021-11" db="EMBL/GenBank/DDBJ databases">
        <authorList>
            <person name="Schell T."/>
        </authorList>
    </citation>
    <scope>NUCLEOTIDE SEQUENCE</scope>
    <source>
        <strain evidence="15">M5</strain>
    </source>
</reference>
<comment type="caution">
    <text evidence="15">The sequence shown here is derived from an EMBL/GenBank/DDBJ whole genome shotgun (WGS) entry which is preliminary data.</text>
</comment>
<evidence type="ECO:0000256" key="9">
    <source>
        <dbReference type="ARBA" id="ARBA00022833"/>
    </source>
</evidence>
<evidence type="ECO:0000256" key="3">
    <source>
        <dbReference type="ARBA" id="ARBA00012251"/>
    </source>
</evidence>
<dbReference type="Pfam" id="PF05773">
    <property type="entry name" value="RWD"/>
    <property type="match status" value="1"/>
</dbReference>
<dbReference type="PROSITE" id="PS00518">
    <property type="entry name" value="ZF_RING_1"/>
    <property type="match status" value="1"/>
</dbReference>
<dbReference type="CDD" id="cd16628">
    <property type="entry name" value="RING-HC_RBR_RNF14"/>
    <property type="match status" value="1"/>
</dbReference>
<accession>A0A8J2S3K6</accession>
<dbReference type="SUPFAM" id="SSF57850">
    <property type="entry name" value="RING/U-box"/>
    <property type="match status" value="3"/>
</dbReference>
<evidence type="ECO:0000256" key="1">
    <source>
        <dbReference type="ARBA" id="ARBA00001798"/>
    </source>
</evidence>
<dbReference type="Gene3D" id="2.20.25.20">
    <property type="match status" value="1"/>
</dbReference>
<keyword evidence="16" id="KW-1185">Reference proteome</keyword>
<evidence type="ECO:0000259" key="14">
    <source>
        <dbReference type="PROSITE" id="PS51873"/>
    </source>
</evidence>
<feature type="domain" description="RING-type" evidence="14">
    <location>
        <begin position="209"/>
        <end position="461"/>
    </location>
</feature>
<dbReference type="PROSITE" id="PS51873">
    <property type="entry name" value="TRIAD"/>
    <property type="match status" value="1"/>
</dbReference>
<dbReference type="FunFam" id="3.30.40.10:FF:000186">
    <property type="entry name" value="RBR-type E3 ubiquitin transferase"/>
    <property type="match status" value="1"/>
</dbReference>
<evidence type="ECO:0000313" key="15">
    <source>
        <dbReference type="EMBL" id="CAH0112710.1"/>
    </source>
</evidence>
<dbReference type="EMBL" id="CAKKLH010000330">
    <property type="protein sequence ID" value="CAH0112710.1"/>
    <property type="molecule type" value="Genomic_DNA"/>
</dbReference>
<dbReference type="InterPro" id="IPR013083">
    <property type="entry name" value="Znf_RING/FYVE/PHD"/>
</dbReference>
<evidence type="ECO:0000256" key="11">
    <source>
        <dbReference type="PROSITE-ProRule" id="PRU00175"/>
    </source>
</evidence>
<evidence type="ECO:0000256" key="5">
    <source>
        <dbReference type="ARBA" id="ARBA00022723"/>
    </source>
</evidence>
<dbReference type="CDD" id="cd20341">
    <property type="entry name" value="BRcat_RBR_RNF14"/>
    <property type="match status" value="1"/>
</dbReference>
<dbReference type="InterPro" id="IPR031128">
    <property type="entry name" value="RNF14_RING-HC_Zfn"/>
</dbReference>
<evidence type="ECO:0000256" key="7">
    <source>
        <dbReference type="ARBA" id="ARBA00022771"/>
    </source>
</evidence>
<dbReference type="GO" id="GO:0061630">
    <property type="term" value="F:ubiquitin protein ligase activity"/>
    <property type="evidence" value="ECO:0007669"/>
    <property type="project" value="UniProtKB-EC"/>
</dbReference>
<keyword evidence="4" id="KW-0808">Transferase</keyword>
<dbReference type="InterPro" id="IPR001841">
    <property type="entry name" value="Znf_RING"/>
</dbReference>
<evidence type="ECO:0000256" key="2">
    <source>
        <dbReference type="ARBA" id="ARBA00004906"/>
    </source>
</evidence>
<comment type="catalytic activity">
    <reaction evidence="1">
        <text>[E2 ubiquitin-conjugating enzyme]-S-ubiquitinyl-L-cysteine + [acceptor protein]-L-lysine = [E2 ubiquitin-conjugating enzyme]-L-cysteine + [acceptor protein]-N(6)-ubiquitinyl-L-lysine.</text>
        <dbReference type="EC" id="2.3.2.31"/>
    </reaction>
</comment>
<dbReference type="InterPro" id="IPR047548">
    <property type="entry name" value="Rcat_RBR_RNF14"/>
</dbReference>
<keyword evidence="5" id="KW-0479">Metal-binding</keyword>
<evidence type="ECO:0000259" key="12">
    <source>
        <dbReference type="PROSITE" id="PS50089"/>
    </source>
</evidence>
<evidence type="ECO:0000256" key="6">
    <source>
        <dbReference type="ARBA" id="ARBA00022737"/>
    </source>
</evidence>
<evidence type="ECO:0000259" key="13">
    <source>
        <dbReference type="PROSITE" id="PS50908"/>
    </source>
</evidence>
<dbReference type="Gene3D" id="3.30.40.10">
    <property type="entry name" value="Zinc/RING finger domain, C3HC4 (zinc finger)"/>
    <property type="match status" value="1"/>
</dbReference>
<keyword evidence="6" id="KW-0677">Repeat</keyword>
<dbReference type="Gene3D" id="1.20.120.1750">
    <property type="match status" value="1"/>
</dbReference>
<dbReference type="Pfam" id="PF22191">
    <property type="entry name" value="IBR_1"/>
    <property type="match status" value="1"/>
</dbReference>
<comment type="pathway">
    <text evidence="2">Protein modification; protein ubiquitination.</text>
</comment>
<dbReference type="PROSITE" id="PS50089">
    <property type="entry name" value="ZF_RING_2"/>
    <property type="match status" value="1"/>
</dbReference>
<name>A0A8J2S3K6_9CRUS</name>
<keyword evidence="8" id="KW-0833">Ubl conjugation pathway</keyword>
<dbReference type="PROSITE" id="PS50908">
    <property type="entry name" value="RWD"/>
    <property type="match status" value="1"/>
</dbReference>
<dbReference type="Pfam" id="PF01485">
    <property type="entry name" value="IBR"/>
    <property type="match status" value="1"/>
</dbReference>
<dbReference type="SMART" id="SM00647">
    <property type="entry name" value="IBR"/>
    <property type="match status" value="2"/>
</dbReference>
<dbReference type="SUPFAM" id="SSF54495">
    <property type="entry name" value="UBC-like"/>
    <property type="match status" value="1"/>
</dbReference>
<proteinExistence type="inferred from homology"/>
<dbReference type="InterPro" id="IPR031127">
    <property type="entry name" value="E3_UB_ligase_RBR"/>
</dbReference>
<keyword evidence="7 11" id="KW-0863">Zinc-finger</keyword>
<dbReference type="EC" id="2.3.2.31" evidence="3"/>
<feature type="domain" description="RING-type" evidence="12">
    <location>
        <begin position="213"/>
        <end position="262"/>
    </location>
</feature>
<dbReference type="FunFam" id="1.20.120.1750:FF:000038">
    <property type="entry name" value="RBR-type E3 ubiquitin transferase"/>
    <property type="match status" value="1"/>
</dbReference>
<comment type="similarity">
    <text evidence="10">Belongs to the RBR family. RNF14 subfamily.</text>
</comment>
<dbReference type="CDD" id="cd23820">
    <property type="entry name" value="RWD_RNF14"/>
    <property type="match status" value="1"/>
</dbReference>
<keyword evidence="9" id="KW-0862">Zinc</keyword>
<dbReference type="CDD" id="cd20354">
    <property type="entry name" value="Rcat_RBR_RNF14"/>
    <property type="match status" value="1"/>
</dbReference>
<dbReference type="InterPro" id="IPR006575">
    <property type="entry name" value="RWD_dom"/>
</dbReference>
<dbReference type="Proteomes" id="UP000789390">
    <property type="component" value="Unassembled WGS sequence"/>
</dbReference>
<sequence length="493" mass="56415">MEDSEAQNDEMMVLKSIFDETQIHVRNCGTEIVGCIYVKPEVPENFMVQADKGGHLHKFAVKHLCPIELHFNIPVNYPTVNPPNFTLVCKWLKRDQLSKLCQKLDQQWEEDLKGQVVLFEWVQFLQYEALAFLQIHCTLDLSWSYLMVKPPRLSCGLSECQQSPVASSGQRSFLKLDSRAVSDNQCDEDLLEVLKEYERVAEQLMFVKASHTCKVCFCDKLGVTCIQFPSCNHVYCKECMRSYFEIKIAEGAVNGLHCPEDKCTSQASPGQVKELVNDETFARYDTLLLQSTIASMTNMTYCPRPQCEFLKTELYTSSQYPVSYEPESNLVSCPYCNFHFCLMCKATYHGVAPCKMTSVEKMKLFDDYINGDESTKESMEKRYGKKQLISMVNEIQAETWIGQNSKPCPHCNAPIEKKDGCNKMSCPRCSTYFCWLCLAQLDPKCPYLHFSNASARCNLFEGIVQDDGDDDWINVNGDTDDDFSDEEDFINML</sequence>
<gene>
    <name evidence="15" type="ORF">DGAL_LOCUS16483</name>
</gene>
<feature type="domain" description="RWD" evidence="13">
    <location>
        <begin position="9"/>
        <end position="132"/>
    </location>
</feature>
<evidence type="ECO:0000256" key="4">
    <source>
        <dbReference type="ARBA" id="ARBA00022679"/>
    </source>
</evidence>
<dbReference type="AlphaFoldDB" id="A0A8J2S3K6"/>
<dbReference type="InterPro" id="IPR002867">
    <property type="entry name" value="IBR_dom"/>
</dbReference>
<organism evidence="15 16">
    <name type="scientific">Daphnia galeata</name>
    <dbReference type="NCBI Taxonomy" id="27404"/>
    <lineage>
        <taxon>Eukaryota</taxon>
        <taxon>Metazoa</taxon>
        <taxon>Ecdysozoa</taxon>
        <taxon>Arthropoda</taxon>
        <taxon>Crustacea</taxon>
        <taxon>Branchiopoda</taxon>
        <taxon>Diplostraca</taxon>
        <taxon>Cladocera</taxon>
        <taxon>Anomopoda</taxon>
        <taxon>Daphniidae</taxon>
        <taxon>Daphnia</taxon>
    </lineage>
</organism>
<dbReference type="PANTHER" id="PTHR11685">
    <property type="entry name" value="RBR FAMILY RING FINGER AND IBR DOMAIN-CONTAINING"/>
    <property type="match status" value="1"/>
</dbReference>
<protein>
    <recommendedName>
        <fullName evidence="3">RBR-type E3 ubiquitin transferase</fullName>
        <ecNumber evidence="3">2.3.2.31</ecNumber>
    </recommendedName>
</protein>
<dbReference type="InterPro" id="IPR016135">
    <property type="entry name" value="UBQ-conjugating_enzyme/RWD"/>
</dbReference>
<evidence type="ECO:0000313" key="16">
    <source>
        <dbReference type="Proteomes" id="UP000789390"/>
    </source>
</evidence>
<dbReference type="Gene3D" id="3.10.110.10">
    <property type="entry name" value="Ubiquitin Conjugating Enzyme"/>
    <property type="match status" value="1"/>
</dbReference>
<evidence type="ECO:0000256" key="8">
    <source>
        <dbReference type="ARBA" id="ARBA00022786"/>
    </source>
</evidence>
<evidence type="ECO:0000256" key="10">
    <source>
        <dbReference type="ARBA" id="ARBA00044508"/>
    </source>
</evidence>
<dbReference type="GO" id="GO:0008270">
    <property type="term" value="F:zinc ion binding"/>
    <property type="evidence" value="ECO:0007669"/>
    <property type="project" value="UniProtKB-KW"/>
</dbReference>
<dbReference type="OrthoDB" id="69641at2759"/>
<dbReference type="GO" id="GO:0016567">
    <property type="term" value="P:protein ubiquitination"/>
    <property type="evidence" value="ECO:0007669"/>
    <property type="project" value="InterPro"/>
</dbReference>
<dbReference type="InterPro" id="IPR044066">
    <property type="entry name" value="TRIAD_supradom"/>
</dbReference>
<dbReference type="InterPro" id="IPR017907">
    <property type="entry name" value="Znf_RING_CS"/>
</dbReference>